<keyword evidence="2" id="KW-1185">Reference proteome</keyword>
<reference evidence="1 2" key="1">
    <citation type="submission" date="2021-06" db="EMBL/GenBank/DDBJ databases">
        <title>Caerostris extrusa draft genome.</title>
        <authorList>
            <person name="Kono N."/>
            <person name="Arakawa K."/>
        </authorList>
    </citation>
    <scope>NUCLEOTIDE SEQUENCE [LARGE SCALE GENOMIC DNA]</scope>
</reference>
<dbReference type="AlphaFoldDB" id="A0AAV4S7N0"/>
<name>A0AAV4S7N0_CAEEX</name>
<evidence type="ECO:0008006" key="3">
    <source>
        <dbReference type="Google" id="ProtNLM"/>
    </source>
</evidence>
<organism evidence="1 2">
    <name type="scientific">Caerostris extrusa</name>
    <name type="common">Bark spider</name>
    <name type="synonym">Caerostris bankana</name>
    <dbReference type="NCBI Taxonomy" id="172846"/>
    <lineage>
        <taxon>Eukaryota</taxon>
        <taxon>Metazoa</taxon>
        <taxon>Ecdysozoa</taxon>
        <taxon>Arthropoda</taxon>
        <taxon>Chelicerata</taxon>
        <taxon>Arachnida</taxon>
        <taxon>Araneae</taxon>
        <taxon>Araneomorphae</taxon>
        <taxon>Entelegynae</taxon>
        <taxon>Araneoidea</taxon>
        <taxon>Araneidae</taxon>
        <taxon>Caerostris</taxon>
    </lineage>
</organism>
<gene>
    <name evidence="1" type="ORF">CEXT_687981</name>
</gene>
<protein>
    <recommendedName>
        <fullName evidence="3">Ribosomal protein S10</fullName>
    </recommendedName>
</protein>
<evidence type="ECO:0000313" key="1">
    <source>
        <dbReference type="EMBL" id="GIY29527.1"/>
    </source>
</evidence>
<dbReference type="EMBL" id="BPLR01009086">
    <property type="protein sequence ID" value="GIY29527.1"/>
    <property type="molecule type" value="Genomic_DNA"/>
</dbReference>
<evidence type="ECO:0000313" key="2">
    <source>
        <dbReference type="Proteomes" id="UP001054945"/>
    </source>
</evidence>
<accession>A0AAV4S7N0</accession>
<proteinExistence type="predicted"/>
<dbReference type="Proteomes" id="UP001054945">
    <property type="component" value="Unassembled WGS sequence"/>
</dbReference>
<sequence length="103" mass="12164">MVNIAFKLLYNNRTLLAYLLSKYSLKQYPSARKESLDAAEKKNKSKKVRYWKSEKIVLQFLTPQMEQFLGFMRLIKRRQKETSSPILGMVTRNRNSHLELPLG</sequence>
<comment type="caution">
    <text evidence="1">The sequence shown here is derived from an EMBL/GenBank/DDBJ whole genome shotgun (WGS) entry which is preliminary data.</text>
</comment>